<evidence type="ECO:0000313" key="1">
    <source>
        <dbReference type="EMBL" id="GGZ64827.1"/>
    </source>
</evidence>
<proteinExistence type="predicted"/>
<keyword evidence="2" id="KW-1185">Reference proteome</keyword>
<sequence>MSAEAARIVADLIARGFSQTDIARGLGLGAKGSGSYVGQILKGTKGSQKIGELQQLQAAAVSAGEIPAGRGAAAKEARQRILSGARVRRTPRQRKAGGDAAVRKAATAVSRRGFVSAYAGQQALDGPRGGRPIEDAIRGLATVGGRIALRVVGRFPRESAAHRSSYWQNYYGKKKRKPGRKRGSSNVLEVAFGNGGRGFAASDWAGLIDASGTFAAALNEWMIAQGHDIPERLVRVELTGWVET</sequence>
<dbReference type="AlphaFoldDB" id="A0A918QRJ7"/>
<gene>
    <name evidence="1" type="ORF">GCM10010387_67380</name>
</gene>
<name>A0A918QRJ7_9ACTN</name>
<evidence type="ECO:0000313" key="2">
    <source>
        <dbReference type="Proteomes" id="UP000630936"/>
    </source>
</evidence>
<comment type="caution">
    <text evidence="1">The sequence shown here is derived from an EMBL/GenBank/DDBJ whole genome shotgun (WGS) entry which is preliminary data.</text>
</comment>
<protein>
    <submittedName>
        <fullName evidence="1">Uncharacterized protein</fullName>
    </submittedName>
</protein>
<organism evidence="1 2">
    <name type="scientific">Streptomyces inusitatus</name>
    <dbReference type="NCBI Taxonomy" id="68221"/>
    <lineage>
        <taxon>Bacteria</taxon>
        <taxon>Bacillati</taxon>
        <taxon>Actinomycetota</taxon>
        <taxon>Actinomycetes</taxon>
        <taxon>Kitasatosporales</taxon>
        <taxon>Streptomycetaceae</taxon>
        <taxon>Streptomyces</taxon>
    </lineage>
</organism>
<reference evidence="1" key="2">
    <citation type="submission" date="2020-09" db="EMBL/GenBank/DDBJ databases">
        <authorList>
            <person name="Sun Q."/>
            <person name="Ohkuma M."/>
        </authorList>
    </citation>
    <scope>NUCLEOTIDE SEQUENCE</scope>
    <source>
        <strain evidence="1">JCM 4988</strain>
    </source>
</reference>
<accession>A0A918QRJ7</accession>
<reference evidence="1" key="1">
    <citation type="journal article" date="2014" name="Int. J. Syst. Evol. Microbiol.">
        <title>Complete genome sequence of Corynebacterium casei LMG S-19264T (=DSM 44701T), isolated from a smear-ripened cheese.</title>
        <authorList>
            <consortium name="US DOE Joint Genome Institute (JGI-PGF)"/>
            <person name="Walter F."/>
            <person name="Albersmeier A."/>
            <person name="Kalinowski J."/>
            <person name="Ruckert C."/>
        </authorList>
    </citation>
    <scope>NUCLEOTIDE SEQUENCE</scope>
    <source>
        <strain evidence="1">JCM 4988</strain>
    </source>
</reference>
<dbReference type="Proteomes" id="UP000630936">
    <property type="component" value="Unassembled WGS sequence"/>
</dbReference>
<dbReference type="RefSeq" id="WP_190127129.1">
    <property type="nucleotide sequence ID" value="NZ_BMWG01000047.1"/>
</dbReference>
<dbReference type="EMBL" id="BMWG01000047">
    <property type="protein sequence ID" value="GGZ64827.1"/>
    <property type="molecule type" value="Genomic_DNA"/>
</dbReference>